<gene>
    <name evidence="13" type="primary">cydA</name>
    <name evidence="13" type="ORF">HMPREF0536_10550</name>
</gene>
<keyword evidence="5 12" id="KW-0349">Heme</keyword>
<dbReference type="GO" id="GO:0005886">
    <property type="term" value="C:plasma membrane"/>
    <property type="evidence" value="ECO:0007669"/>
    <property type="project" value="UniProtKB-SubCell"/>
</dbReference>
<evidence type="ECO:0000256" key="11">
    <source>
        <dbReference type="ARBA" id="ARBA00023136"/>
    </source>
</evidence>
<dbReference type="Proteomes" id="UP000004335">
    <property type="component" value="Unassembled WGS sequence"/>
</dbReference>
<evidence type="ECO:0000256" key="5">
    <source>
        <dbReference type="ARBA" id="ARBA00022617"/>
    </source>
</evidence>
<feature type="transmembrane region" description="Helical" evidence="12">
    <location>
        <begin position="393"/>
        <end position="415"/>
    </location>
</feature>
<dbReference type="PIRSF" id="PIRSF006446">
    <property type="entry name" value="Cyt_quinol_oxidase_1"/>
    <property type="match status" value="1"/>
</dbReference>
<keyword evidence="8 12" id="KW-0249">Electron transport</keyword>
<dbReference type="GO" id="GO:0020037">
    <property type="term" value="F:heme binding"/>
    <property type="evidence" value="ECO:0007669"/>
    <property type="project" value="TreeGrafter"/>
</dbReference>
<dbReference type="GO" id="GO:0009055">
    <property type="term" value="F:electron transfer activity"/>
    <property type="evidence" value="ECO:0007669"/>
    <property type="project" value="UniProtKB-UniRule"/>
</dbReference>
<feature type="transmembrane region" description="Helical" evidence="12">
    <location>
        <begin position="449"/>
        <end position="468"/>
    </location>
</feature>
<keyword evidence="6 12" id="KW-0812">Transmembrane</keyword>
<keyword evidence="13" id="KW-0560">Oxidoreductase</keyword>
<keyword evidence="7 12" id="KW-0479">Metal-binding</keyword>
<dbReference type="PANTHER" id="PTHR30365">
    <property type="entry name" value="CYTOCHROME D UBIQUINOL OXIDASE"/>
    <property type="match status" value="1"/>
</dbReference>
<feature type="transmembrane region" description="Helical" evidence="12">
    <location>
        <begin position="75"/>
        <end position="93"/>
    </location>
</feature>
<reference evidence="13 14" key="1">
    <citation type="submission" date="2011-01" db="EMBL/GenBank/DDBJ databases">
        <authorList>
            <person name="Muzny D."/>
            <person name="Qin X."/>
            <person name="Buhay C."/>
            <person name="Dugan-Rocha S."/>
            <person name="Ding Y."/>
            <person name="Chen G."/>
            <person name="Hawes A."/>
            <person name="Holder M."/>
            <person name="Jhangiani S."/>
            <person name="Johnson A."/>
            <person name="Khan Z."/>
            <person name="Li Z."/>
            <person name="Liu W."/>
            <person name="Liu X."/>
            <person name="Perez L."/>
            <person name="Shen H."/>
            <person name="Wang Q."/>
            <person name="Watt J."/>
            <person name="Xi L."/>
            <person name="Xin Y."/>
            <person name="Zhou J."/>
            <person name="Deng J."/>
            <person name="Jiang H."/>
            <person name="Liu Y."/>
            <person name="Qu J."/>
            <person name="Song X.-Z."/>
            <person name="Zhang L."/>
            <person name="Villasana D."/>
            <person name="Johnson A."/>
            <person name="Liu J."/>
            <person name="Liyanage D."/>
            <person name="Lorensuhewa L."/>
            <person name="Robinson T."/>
            <person name="Song A."/>
            <person name="Song B.-B."/>
            <person name="Dinh H."/>
            <person name="Thornton R."/>
            <person name="Coyle M."/>
            <person name="Francisco L."/>
            <person name="Jackson L."/>
            <person name="Javaid M."/>
            <person name="Korchina V."/>
            <person name="Kovar C."/>
            <person name="Mata R."/>
            <person name="Mathew T."/>
            <person name="Ngo R."/>
            <person name="Nguyen L."/>
            <person name="Nguyen N."/>
            <person name="Okwuonu G."/>
            <person name="Ongeri F."/>
            <person name="Pham C."/>
            <person name="Simmons D."/>
            <person name="Wilczek-Boney K."/>
            <person name="Hale W."/>
            <person name="Jakkamsetti A."/>
            <person name="Pham P."/>
            <person name="Ruth R."/>
            <person name="San Lucas F."/>
            <person name="Warren J."/>
            <person name="Zhang J."/>
            <person name="Zhao Z."/>
            <person name="Zhou C."/>
            <person name="Zhu D."/>
            <person name="Lee S."/>
            <person name="Bess C."/>
            <person name="Blankenburg K."/>
            <person name="Forbes L."/>
            <person name="Fu Q."/>
            <person name="Gubbala S."/>
            <person name="Hirani K."/>
            <person name="Jayaseelan J.C."/>
            <person name="Lara F."/>
            <person name="Munidasa M."/>
            <person name="Palculict T."/>
            <person name="Patil S."/>
            <person name="Pu L.-L."/>
            <person name="Saada N."/>
            <person name="Tang L."/>
            <person name="Weissenberger G."/>
            <person name="Zhu Y."/>
            <person name="Hemphill L."/>
            <person name="Shang Y."/>
            <person name="Youmans B."/>
            <person name="Ayvaz T."/>
            <person name="Ross M."/>
            <person name="Santibanez J."/>
            <person name="Aqrawi P."/>
            <person name="Gross S."/>
            <person name="Joshi V."/>
            <person name="Fowler G."/>
            <person name="Nazareth L."/>
            <person name="Reid J."/>
            <person name="Worley K."/>
            <person name="Petrosino J."/>
            <person name="Highlander S."/>
            <person name="Gibbs R."/>
        </authorList>
    </citation>
    <scope>NUCLEOTIDE SEQUENCE [LARGE SCALE GENOMIC DNA]</scope>
    <source>
        <strain evidence="13 14">MM4-1A</strain>
    </source>
</reference>
<feature type="transmembrane region" description="Helical" evidence="12">
    <location>
        <begin position="357"/>
        <end position="381"/>
    </location>
</feature>
<keyword evidence="11 12" id="KW-0472">Membrane</keyword>
<dbReference type="GO" id="GO:0046872">
    <property type="term" value="F:metal ion binding"/>
    <property type="evidence" value="ECO:0007669"/>
    <property type="project" value="UniProtKB-UniRule"/>
</dbReference>
<evidence type="ECO:0000256" key="1">
    <source>
        <dbReference type="ARBA" id="ARBA00004651"/>
    </source>
</evidence>
<feature type="transmembrane region" description="Helical" evidence="12">
    <location>
        <begin position="149"/>
        <end position="167"/>
    </location>
</feature>
<evidence type="ECO:0000256" key="7">
    <source>
        <dbReference type="ARBA" id="ARBA00022723"/>
    </source>
</evidence>
<organism evidence="13 14">
    <name type="scientific">Limosilactobacillus reuteri MM4-1A</name>
    <dbReference type="NCBI Taxonomy" id="548485"/>
    <lineage>
        <taxon>Bacteria</taxon>
        <taxon>Bacillati</taxon>
        <taxon>Bacillota</taxon>
        <taxon>Bacilli</taxon>
        <taxon>Lactobacillales</taxon>
        <taxon>Lactobacillaceae</taxon>
        <taxon>Limosilactobacillus</taxon>
    </lineage>
</organism>
<sequence>MEKQETVSTILFIDILRREVFIMTILSLARFQFAMTTVYHFFFVPFSIGTAFIVAIMESMYVSTKDETYKKMAKFWGNIFLLSFAVGVVTGLIQEFQFGMNWSDYSRFMGDIFGAPLALEALLSFFIESTFIGLWVFTWKKVKPGLHLFFIWMTSFGSLTSALWILTANSFMQHPVGYEIKGGRAVMVNFGALLKNPQLWYEFGHVILNAIMMGGIIIAGLTAFQLLKNQKLSEANKKFYKKSMRLGLLVSLIFSIGGIALGDAQMQYLIKEQPMKFAATEDVFTTTGKHAPWTIVGIADMKDHEVKGNIDIPYALSILSYHKTTGAVTGMNELNAQYKKKYGKNLDYYPPVNTLFYSFRIMCAVGAWIFLVSLVGLIMTREKSKKPLAQRRWALWCIAITTFLPFIGNTAGWFVTEFGRIPWTVYGLFTIAESVSPNVSVGSLLTSNIVYFVLFTTLAITLIWLIVLELRKDPSEAIEPKFKKVLDPFDKEAF</sequence>
<keyword evidence="4 12" id="KW-1003">Cell membrane</keyword>
<feature type="transmembrane region" description="Helical" evidence="12">
    <location>
        <begin position="42"/>
        <end position="63"/>
    </location>
</feature>
<evidence type="ECO:0000256" key="10">
    <source>
        <dbReference type="ARBA" id="ARBA00023004"/>
    </source>
</evidence>
<keyword evidence="9 12" id="KW-1133">Transmembrane helix</keyword>
<comment type="subcellular location">
    <subcellularLocation>
        <location evidence="1">Cell membrane</location>
        <topology evidence="1">Multi-pass membrane protein</topology>
    </subcellularLocation>
</comment>
<protein>
    <submittedName>
        <fullName evidence="13">Bacterial cytochrome ubiquinol oxidase</fullName>
        <ecNumber evidence="13">1.10.3.-</ecNumber>
    </submittedName>
</protein>
<keyword evidence="3 12" id="KW-0813">Transport</keyword>
<evidence type="ECO:0000313" key="13">
    <source>
        <dbReference type="EMBL" id="EGC15705.1"/>
    </source>
</evidence>
<evidence type="ECO:0000256" key="2">
    <source>
        <dbReference type="ARBA" id="ARBA00009819"/>
    </source>
</evidence>
<dbReference type="Pfam" id="PF01654">
    <property type="entry name" value="Cyt_bd_oxida_I"/>
    <property type="match status" value="1"/>
</dbReference>
<evidence type="ECO:0000256" key="3">
    <source>
        <dbReference type="ARBA" id="ARBA00022448"/>
    </source>
</evidence>
<name>A0A828RJ85_LIMRT</name>
<dbReference type="GO" id="GO:0016682">
    <property type="term" value="F:oxidoreductase activity, acting on diphenols and related substances as donors, oxygen as acceptor"/>
    <property type="evidence" value="ECO:0007669"/>
    <property type="project" value="TreeGrafter"/>
</dbReference>
<proteinExistence type="inferred from homology"/>
<feature type="transmembrane region" description="Helical" evidence="12">
    <location>
        <begin position="113"/>
        <end position="137"/>
    </location>
</feature>
<evidence type="ECO:0000256" key="4">
    <source>
        <dbReference type="ARBA" id="ARBA00022475"/>
    </source>
</evidence>
<evidence type="ECO:0000256" key="8">
    <source>
        <dbReference type="ARBA" id="ARBA00022982"/>
    </source>
</evidence>
<accession>A0A828RJ85</accession>
<dbReference type="PANTHER" id="PTHR30365:SF15">
    <property type="entry name" value="CYTOCHROME BD UBIQUINOL OXIDASE SUBUNIT 1"/>
    <property type="match status" value="1"/>
</dbReference>
<evidence type="ECO:0000256" key="6">
    <source>
        <dbReference type="ARBA" id="ARBA00022692"/>
    </source>
</evidence>
<keyword evidence="10 12" id="KW-0408">Iron</keyword>
<evidence type="ECO:0000256" key="12">
    <source>
        <dbReference type="PIRNR" id="PIRNR006446"/>
    </source>
</evidence>
<feature type="transmembrane region" description="Helical" evidence="12">
    <location>
        <begin position="206"/>
        <end position="227"/>
    </location>
</feature>
<feature type="transmembrane region" description="Helical" evidence="12">
    <location>
        <begin position="248"/>
        <end position="270"/>
    </location>
</feature>
<dbReference type="GO" id="GO:0019646">
    <property type="term" value="P:aerobic electron transport chain"/>
    <property type="evidence" value="ECO:0007669"/>
    <property type="project" value="InterPro"/>
</dbReference>
<evidence type="ECO:0000313" key="14">
    <source>
        <dbReference type="Proteomes" id="UP000004335"/>
    </source>
</evidence>
<dbReference type="EMBL" id="ACGX02000005">
    <property type="protein sequence ID" value="EGC15705.1"/>
    <property type="molecule type" value="Genomic_DNA"/>
</dbReference>
<evidence type="ECO:0000256" key="9">
    <source>
        <dbReference type="ARBA" id="ARBA00022989"/>
    </source>
</evidence>
<dbReference type="AlphaFoldDB" id="A0A828RJ85"/>
<dbReference type="EC" id="1.10.3.-" evidence="13"/>
<dbReference type="InterPro" id="IPR002585">
    <property type="entry name" value="Cyt-d_ubiquinol_oxidase_su_1"/>
</dbReference>
<comment type="similarity">
    <text evidence="2 12">Belongs to the cytochrome ubiquinol oxidase subunit 1 family.</text>
</comment>
<dbReference type="GO" id="GO:0070069">
    <property type="term" value="C:cytochrome complex"/>
    <property type="evidence" value="ECO:0007669"/>
    <property type="project" value="UniProtKB-UniRule"/>
</dbReference>
<comment type="caution">
    <text evidence="13">The sequence shown here is derived from an EMBL/GenBank/DDBJ whole genome shotgun (WGS) entry which is preliminary data.</text>
</comment>